<proteinExistence type="predicted"/>
<gene>
    <name evidence="1" type="ORF">Pla133_40210</name>
</gene>
<dbReference type="EMBL" id="CP036287">
    <property type="protein sequence ID" value="QDU68906.1"/>
    <property type="molecule type" value="Genomic_DNA"/>
</dbReference>
<dbReference type="KEGG" id="pbap:Pla133_40210"/>
<accession>A0A518BPL9</accession>
<dbReference type="Gene3D" id="3.40.830.10">
    <property type="entry name" value="LigB-like"/>
    <property type="match status" value="1"/>
</dbReference>
<dbReference type="InterPro" id="IPR002737">
    <property type="entry name" value="MEMO1_fam"/>
</dbReference>
<evidence type="ECO:0000313" key="2">
    <source>
        <dbReference type="Proteomes" id="UP000316921"/>
    </source>
</evidence>
<evidence type="ECO:0000313" key="1">
    <source>
        <dbReference type="EMBL" id="QDU68906.1"/>
    </source>
</evidence>
<evidence type="ECO:0008006" key="3">
    <source>
        <dbReference type="Google" id="ProtNLM"/>
    </source>
</evidence>
<reference evidence="1 2" key="1">
    <citation type="submission" date="2019-02" db="EMBL/GenBank/DDBJ databases">
        <title>Deep-cultivation of Planctomycetes and their phenomic and genomic characterization uncovers novel biology.</title>
        <authorList>
            <person name="Wiegand S."/>
            <person name="Jogler M."/>
            <person name="Boedeker C."/>
            <person name="Pinto D."/>
            <person name="Vollmers J."/>
            <person name="Rivas-Marin E."/>
            <person name="Kohn T."/>
            <person name="Peeters S.H."/>
            <person name="Heuer A."/>
            <person name="Rast P."/>
            <person name="Oberbeckmann S."/>
            <person name="Bunk B."/>
            <person name="Jeske O."/>
            <person name="Meyerdierks A."/>
            <person name="Storesund J.E."/>
            <person name="Kallscheuer N."/>
            <person name="Luecker S."/>
            <person name="Lage O.M."/>
            <person name="Pohl T."/>
            <person name="Merkel B.J."/>
            <person name="Hornburger P."/>
            <person name="Mueller R.-W."/>
            <person name="Bruemmer F."/>
            <person name="Labrenz M."/>
            <person name="Spormann A.M."/>
            <person name="Op den Camp H."/>
            <person name="Overmann J."/>
            <person name="Amann R."/>
            <person name="Jetten M.S.M."/>
            <person name="Mascher T."/>
            <person name="Medema M.H."/>
            <person name="Devos D.P."/>
            <person name="Kaster A.-K."/>
            <person name="Ovreas L."/>
            <person name="Rohde M."/>
            <person name="Galperin M.Y."/>
            <person name="Jogler C."/>
        </authorList>
    </citation>
    <scope>NUCLEOTIDE SEQUENCE [LARGE SCALE GENOMIC DNA]</scope>
    <source>
        <strain evidence="1 2">Pla133</strain>
    </source>
</reference>
<keyword evidence="2" id="KW-1185">Reference proteome</keyword>
<dbReference type="RefSeq" id="WP_419191742.1">
    <property type="nucleotide sequence ID" value="NZ_CP036287.1"/>
</dbReference>
<organism evidence="1 2">
    <name type="scientific">Engelhardtia mirabilis</name>
    <dbReference type="NCBI Taxonomy" id="2528011"/>
    <lineage>
        <taxon>Bacteria</taxon>
        <taxon>Pseudomonadati</taxon>
        <taxon>Planctomycetota</taxon>
        <taxon>Planctomycetia</taxon>
        <taxon>Planctomycetia incertae sedis</taxon>
        <taxon>Engelhardtia</taxon>
    </lineage>
</organism>
<name>A0A518BPL9_9BACT</name>
<dbReference type="Proteomes" id="UP000316921">
    <property type="component" value="Chromosome"/>
</dbReference>
<dbReference type="Pfam" id="PF01875">
    <property type="entry name" value="Memo"/>
    <property type="match status" value="1"/>
</dbReference>
<sequence length="414" mass="44343">MLPHLRALAVTHRAADPTLGVVLSDPLGVSPASGGRGLELSPREWAVIRRFDGRATLDEVSRAASRELGEDLVSGEARALGERLSQLLLLRDARFEREFDNSFAAFRSLEARAARGTGGEYEADAFDLRVRIGGLVADDWDMPPLPQAQGLITPSAPISRAGPLYSRAYASIRHCRAHIARIVVLGSVGAPLEPLLLPLSKPFDTPLGRVEPDREALAALGHLPGREQLAHRDHLALERQMLFLRVLFPDTPVVPTLVSTPRLDELGEVDDGGALERALDGLRAVRALPGRTLIVAAADLWHAGRAPTALALGQELPRARATMLGGDLGRQVTDRDREAIDAATRIDHEIFLAAADQDGDPTRLALAAAPYLLLRLLEGSSSVLDGSDLKGSTLGYQQMPASGEIATAAAIVFH</sequence>
<dbReference type="NCBIfam" id="TIGR04336">
    <property type="entry name" value="AmmeMemoSam_B"/>
    <property type="match status" value="1"/>
</dbReference>
<dbReference type="AlphaFoldDB" id="A0A518BPL9"/>
<protein>
    <recommendedName>
        <fullName evidence="3">AmmeMemoRadiSam system protein B</fullName>
    </recommendedName>
</protein>